<dbReference type="STRING" id="1503.CLPU_4c00950"/>
<comment type="caution">
    <text evidence="2">The sequence shown here is derived from an EMBL/GenBank/DDBJ whole genome shotgun (WGS) entry which is preliminary data.</text>
</comment>
<reference evidence="3" key="1">
    <citation type="submission" date="2015-07" db="EMBL/GenBank/DDBJ databases">
        <title>Draft genome sequence of the purine-degrading Gottschalkia purinilyticum DSM 1384 (formerly Clostridium purinilyticum).</title>
        <authorList>
            <person name="Poehlein A."/>
            <person name="Schiel-Bengelsdorf B."/>
            <person name="Bengelsdorf F.R."/>
            <person name="Daniel R."/>
            <person name="Duerre P."/>
        </authorList>
    </citation>
    <scope>NUCLEOTIDE SEQUENCE [LARGE SCALE GENOMIC DNA]</scope>
    <source>
        <strain evidence="3">DSM 1384</strain>
    </source>
</reference>
<dbReference type="AlphaFoldDB" id="A0A0L0WC47"/>
<feature type="transmembrane region" description="Helical" evidence="1">
    <location>
        <begin position="51"/>
        <end position="76"/>
    </location>
</feature>
<name>A0A0L0WC47_GOTPU</name>
<protein>
    <recommendedName>
        <fullName evidence="4">Multidrug ABC transporter permease</fullName>
    </recommendedName>
</protein>
<proteinExistence type="predicted"/>
<keyword evidence="1" id="KW-1133">Transmembrane helix</keyword>
<evidence type="ECO:0008006" key="4">
    <source>
        <dbReference type="Google" id="ProtNLM"/>
    </source>
</evidence>
<gene>
    <name evidence="2" type="ORF">CLPU_4c00950</name>
</gene>
<evidence type="ECO:0000313" key="2">
    <source>
        <dbReference type="EMBL" id="KNF09049.1"/>
    </source>
</evidence>
<feature type="transmembrane region" description="Helical" evidence="1">
    <location>
        <begin position="171"/>
        <end position="194"/>
    </location>
</feature>
<accession>A0A0L0WC47</accession>
<feature type="transmembrane region" description="Helical" evidence="1">
    <location>
        <begin position="20"/>
        <end position="39"/>
    </location>
</feature>
<evidence type="ECO:0000256" key="1">
    <source>
        <dbReference type="SAM" id="Phobius"/>
    </source>
</evidence>
<keyword evidence="1" id="KW-0812">Transmembrane</keyword>
<evidence type="ECO:0000313" key="3">
    <source>
        <dbReference type="Proteomes" id="UP000037267"/>
    </source>
</evidence>
<dbReference type="RefSeq" id="WP_200898497.1">
    <property type="nucleotide sequence ID" value="NZ_LGSS01000004.1"/>
</dbReference>
<organism evidence="2 3">
    <name type="scientific">Gottschalkia purinilytica</name>
    <name type="common">Clostridium purinilyticum</name>
    <dbReference type="NCBI Taxonomy" id="1503"/>
    <lineage>
        <taxon>Bacteria</taxon>
        <taxon>Bacillati</taxon>
        <taxon>Bacillota</taxon>
        <taxon>Tissierellia</taxon>
        <taxon>Tissierellales</taxon>
        <taxon>Gottschalkiaceae</taxon>
        <taxon>Gottschalkia</taxon>
    </lineage>
</organism>
<dbReference type="EMBL" id="LGSS01000004">
    <property type="protein sequence ID" value="KNF09049.1"/>
    <property type="molecule type" value="Genomic_DNA"/>
</dbReference>
<keyword evidence="3" id="KW-1185">Reference proteome</keyword>
<dbReference type="Pfam" id="PF12730">
    <property type="entry name" value="ABC2_membrane_4"/>
    <property type="match status" value="1"/>
</dbReference>
<feature type="transmembrane region" description="Helical" evidence="1">
    <location>
        <begin position="214"/>
        <end position="233"/>
    </location>
</feature>
<sequence>MLKRSISAEWLKLHHSRIWLILIMLPILSILIGCANYYFNQGVLQNEWYSLWTQVTLFYGEFFLPILIAICCAYICRLEHMNQNWNTIMTAPISTGSIFIAKLIVVSILIFIVQVFFLLMYFFAGKFFGLSSQFPIKILGWILRGWLASVTISTIQLGLSIRIRSFATPIGLSLCAVFMGLGMYVAKLGMFFPYSLLTIGMGVLSQKGLAGDENILFLVINILFTILFSSFAIHKLKKSDVTT</sequence>
<feature type="transmembrane region" description="Helical" evidence="1">
    <location>
        <begin position="138"/>
        <end position="159"/>
    </location>
</feature>
<keyword evidence="1" id="KW-0472">Membrane</keyword>
<dbReference type="Proteomes" id="UP000037267">
    <property type="component" value="Unassembled WGS sequence"/>
</dbReference>
<dbReference type="PROSITE" id="PS51257">
    <property type="entry name" value="PROKAR_LIPOPROTEIN"/>
    <property type="match status" value="1"/>
</dbReference>
<dbReference type="PATRIC" id="fig|1503.3.peg.2318"/>
<feature type="transmembrane region" description="Helical" evidence="1">
    <location>
        <begin position="97"/>
        <end position="123"/>
    </location>
</feature>
<dbReference type="CDD" id="cd21809">
    <property type="entry name" value="ABC-2_lan_permease-like"/>
    <property type="match status" value="1"/>
</dbReference>